<evidence type="ECO:0000256" key="1">
    <source>
        <dbReference type="ARBA" id="ARBA00004141"/>
    </source>
</evidence>
<keyword evidence="2 5" id="KW-0812">Transmembrane</keyword>
<dbReference type="InterPro" id="IPR013525">
    <property type="entry name" value="ABC2_TM"/>
</dbReference>
<feature type="transmembrane region" description="Helical" evidence="5">
    <location>
        <begin position="211"/>
        <end position="232"/>
    </location>
</feature>
<comment type="caution">
    <text evidence="7">The sequence shown here is derived from an EMBL/GenBank/DDBJ whole genome shotgun (WGS) entry which is preliminary data.</text>
</comment>
<feature type="transmembrane region" description="Helical" evidence="5">
    <location>
        <begin position="290"/>
        <end position="311"/>
    </location>
</feature>
<organism evidence="7 8">
    <name type="scientific">Microbacterium binotii</name>
    <dbReference type="NCBI Taxonomy" id="462710"/>
    <lineage>
        <taxon>Bacteria</taxon>
        <taxon>Bacillati</taxon>
        <taxon>Actinomycetota</taxon>
        <taxon>Actinomycetes</taxon>
        <taxon>Micrococcales</taxon>
        <taxon>Microbacteriaceae</taxon>
        <taxon>Microbacterium</taxon>
    </lineage>
</organism>
<dbReference type="Pfam" id="PF12698">
    <property type="entry name" value="ABC2_membrane_3"/>
    <property type="match status" value="1"/>
</dbReference>
<evidence type="ECO:0000259" key="6">
    <source>
        <dbReference type="Pfam" id="PF12698"/>
    </source>
</evidence>
<proteinExistence type="predicted"/>
<dbReference type="PANTHER" id="PTHR43471:SF3">
    <property type="entry name" value="ABC TRANSPORTER PERMEASE PROTEIN NATB"/>
    <property type="match status" value="1"/>
</dbReference>
<name>A0ABN3P962_9MICO</name>
<evidence type="ECO:0000256" key="5">
    <source>
        <dbReference type="SAM" id="Phobius"/>
    </source>
</evidence>
<evidence type="ECO:0000256" key="2">
    <source>
        <dbReference type="ARBA" id="ARBA00022692"/>
    </source>
</evidence>
<dbReference type="Proteomes" id="UP001500274">
    <property type="component" value="Unassembled WGS sequence"/>
</dbReference>
<reference evidence="7 8" key="1">
    <citation type="journal article" date="2019" name="Int. J. Syst. Evol. Microbiol.">
        <title>The Global Catalogue of Microorganisms (GCM) 10K type strain sequencing project: providing services to taxonomists for standard genome sequencing and annotation.</title>
        <authorList>
            <consortium name="The Broad Institute Genomics Platform"/>
            <consortium name="The Broad Institute Genome Sequencing Center for Infectious Disease"/>
            <person name="Wu L."/>
            <person name="Ma J."/>
        </authorList>
    </citation>
    <scope>NUCLEOTIDE SEQUENCE [LARGE SCALE GENOMIC DNA]</scope>
    <source>
        <strain evidence="7 8">JCM 16365</strain>
    </source>
</reference>
<dbReference type="RefSeq" id="WP_344227503.1">
    <property type="nucleotide sequence ID" value="NZ_BAAARI010000007.1"/>
</dbReference>
<dbReference type="PANTHER" id="PTHR43471">
    <property type="entry name" value="ABC TRANSPORTER PERMEASE"/>
    <property type="match status" value="1"/>
</dbReference>
<evidence type="ECO:0000256" key="3">
    <source>
        <dbReference type="ARBA" id="ARBA00022989"/>
    </source>
</evidence>
<comment type="subcellular location">
    <subcellularLocation>
        <location evidence="1">Membrane</location>
        <topology evidence="1">Multi-pass membrane protein</topology>
    </subcellularLocation>
</comment>
<sequence length="373" mass="39041">MNAHVPTAPTTAQSVWLVAEREIGSKLRSKSFVISTVILFVLALGAVVWGGFTASDTSGIKVAVTPATAPVVSGAAGLDVTDADSSDAALALVTEGTVEAALVPTADVPDATASGAFDYTVVGKDDLPSGLLPILSQSPPVHLLEPSSTDFLLRYFVALGFGIVFLLAASTFGGTIAQSVVEEKQTRVVELLISAIPVRALMAGKIIGNTILAMGQIVVLAAIAIVGLSVTGQDLVLTGLGGPIVWFAIFFLLGFILLAALFAAAGAMVSRMEDIGSTTAPLTMLVMLPYFLVIFFNDNQLVLTIMSYVPFSAPVAMPLRLYLGDAMWWEPLVSLLVLAITCVLAIWVGSRIYSRSLLRMGARVKLSEALARS</sequence>
<evidence type="ECO:0000256" key="4">
    <source>
        <dbReference type="ARBA" id="ARBA00023136"/>
    </source>
</evidence>
<keyword evidence="4 5" id="KW-0472">Membrane</keyword>
<feature type="transmembrane region" description="Helical" evidence="5">
    <location>
        <begin position="152"/>
        <end position="177"/>
    </location>
</feature>
<feature type="transmembrane region" description="Helical" evidence="5">
    <location>
        <begin position="244"/>
        <end position="269"/>
    </location>
</feature>
<evidence type="ECO:0000313" key="7">
    <source>
        <dbReference type="EMBL" id="GAA2573497.1"/>
    </source>
</evidence>
<feature type="transmembrane region" description="Helical" evidence="5">
    <location>
        <begin position="331"/>
        <end position="353"/>
    </location>
</feature>
<accession>A0ABN3P962</accession>
<protein>
    <submittedName>
        <fullName evidence="7">ABC transporter permease</fullName>
    </submittedName>
</protein>
<gene>
    <name evidence="7" type="ORF">GCM10009862_10480</name>
</gene>
<dbReference type="EMBL" id="BAAARI010000007">
    <property type="protein sequence ID" value="GAA2573497.1"/>
    <property type="molecule type" value="Genomic_DNA"/>
</dbReference>
<feature type="transmembrane region" description="Helical" evidence="5">
    <location>
        <begin position="31"/>
        <end position="52"/>
    </location>
</feature>
<feature type="domain" description="ABC-2 type transporter transmembrane" evidence="6">
    <location>
        <begin position="30"/>
        <end position="349"/>
    </location>
</feature>
<evidence type="ECO:0000313" key="8">
    <source>
        <dbReference type="Proteomes" id="UP001500274"/>
    </source>
</evidence>
<keyword evidence="3 5" id="KW-1133">Transmembrane helix</keyword>
<keyword evidence="8" id="KW-1185">Reference proteome</keyword>